<dbReference type="InterPro" id="IPR020612">
    <property type="entry name" value="Methylthiotransferase_CS"/>
</dbReference>
<comment type="caution">
    <text evidence="9">The sequence shown here is derived from an EMBL/GenBank/DDBJ whole genome shotgun (WGS) entry which is preliminary data.</text>
</comment>
<evidence type="ECO:0000256" key="6">
    <source>
        <dbReference type="ARBA" id="ARBA00023014"/>
    </source>
</evidence>
<dbReference type="PROSITE" id="PS51918">
    <property type="entry name" value="RADICAL_SAM"/>
    <property type="match status" value="1"/>
</dbReference>
<dbReference type="Gene3D" id="3.80.30.20">
    <property type="entry name" value="tm_1862 like domain"/>
    <property type="match status" value="1"/>
</dbReference>
<feature type="domain" description="Radical SAM core" evidence="8">
    <location>
        <begin position="126"/>
        <end position="362"/>
    </location>
</feature>
<dbReference type="InterPro" id="IPR038135">
    <property type="entry name" value="Methylthiotransferase_N_sf"/>
</dbReference>
<dbReference type="InterPro" id="IPR013848">
    <property type="entry name" value="Methylthiotransferase_N"/>
</dbReference>
<dbReference type="Proteomes" id="UP000178930">
    <property type="component" value="Unassembled WGS sequence"/>
</dbReference>
<sequence length="397" mass="44244">MSNEMNIKKAYVATNGCHGSETQVRQYAETFSRKGYLLTARVEDADVIVADLCSFTHQAKSDSVGWLKSIESQRKPTSEVIVTGCYLGINPGSVEAVVPRVRYMTKEQMRTFSGNTLATPIVPGYVDAEGVLKLKIEDGCGGKCTFCAIPNGVGRRYSYPLDLIMSTIQNYVGEHPGTTVKFVGEDIGFYGLDRKDGTTILTLLDKVKDLEGDFNVRIDVVNPWWFLRYPHLIDSMAEGVSANRIVPYVGVPLQSGSDTILKSMKRLYSRLQFEGVLDTLLEKIPSLGLSSEVIVGFPGETDTDFKHTFEVVDKYNFNPLGVWGYTPFEGTDSFHFENKVNSNVIQERMEMLVALVIDKEKKKRGCTTLEELCAQMEQQGFLPLNTNGKNLFTGVRQ</sequence>
<evidence type="ECO:0000313" key="9">
    <source>
        <dbReference type="EMBL" id="OGY43538.1"/>
    </source>
</evidence>
<dbReference type="SMART" id="SM00729">
    <property type="entry name" value="Elp3"/>
    <property type="match status" value="1"/>
</dbReference>
<keyword evidence="3" id="KW-0949">S-adenosyl-L-methionine</keyword>
<dbReference type="GO" id="GO:0051539">
    <property type="term" value="F:4 iron, 4 sulfur cluster binding"/>
    <property type="evidence" value="ECO:0007669"/>
    <property type="project" value="UniProtKB-KW"/>
</dbReference>
<dbReference type="PROSITE" id="PS51449">
    <property type="entry name" value="MTTASE_N"/>
    <property type="match status" value="1"/>
</dbReference>
<evidence type="ECO:0000259" key="8">
    <source>
        <dbReference type="PROSITE" id="PS51918"/>
    </source>
</evidence>
<dbReference type="AlphaFoldDB" id="A0A1G1XU25"/>
<dbReference type="SUPFAM" id="SSF102114">
    <property type="entry name" value="Radical SAM enzymes"/>
    <property type="match status" value="1"/>
</dbReference>
<organism evidence="9 10">
    <name type="scientific">Candidatus Buchananbacteria bacterium RIFCSPHIGHO2_01_FULL_39_14</name>
    <dbReference type="NCBI Taxonomy" id="1797532"/>
    <lineage>
        <taxon>Bacteria</taxon>
        <taxon>Candidatus Buchananiibacteriota</taxon>
    </lineage>
</organism>
<accession>A0A1G1XU25</accession>
<dbReference type="InterPro" id="IPR007197">
    <property type="entry name" value="rSAM"/>
</dbReference>
<keyword evidence="4" id="KW-0479">Metal-binding</keyword>
<dbReference type="SFLD" id="SFLDS00029">
    <property type="entry name" value="Radical_SAM"/>
    <property type="match status" value="1"/>
</dbReference>
<dbReference type="Pfam" id="PF00919">
    <property type="entry name" value="UPF0004"/>
    <property type="match status" value="1"/>
</dbReference>
<dbReference type="PANTHER" id="PTHR43837:SF1">
    <property type="entry name" value="RIBOSOMAL PROTEIN US12 METHYLTHIOTRANSFERASE RIMO"/>
    <property type="match status" value="1"/>
</dbReference>
<dbReference type="Gene3D" id="3.40.50.12160">
    <property type="entry name" value="Methylthiotransferase, N-terminal domain"/>
    <property type="match status" value="1"/>
</dbReference>
<evidence type="ECO:0000256" key="4">
    <source>
        <dbReference type="ARBA" id="ARBA00022723"/>
    </source>
</evidence>
<keyword evidence="5" id="KW-0408">Iron</keyword>
<dbReference type="InterPro" id="IPR005840">
    <property type="entry name" value="Ribosomal_uS12_MeSTrfase_RimO"/>
</dbReference>
<dbReference type="STRING" id="1797532.A2729_00965"/>
<dbReference type="GO" id="GO:0046872">
    <property type="term" value="F:metal ion binding"/>
    <property type="evidence" value="ECO:0007669"/>
    <property type="project" value="UniProtKB-KW"/>
</dbReference>
<comment type="cofactor">
    <cofactor evidence="1">
        <name>[4Fe-4S] cluster</name>
        <dbReference type="ChEBI" id="CHEBI:49883"/>
    </cofactor>
</comment>
<proteinExistence type="predicted"/>
<dbReference type="InterPro" id="IPR023404">
    <property type="entry name" value="rSAM_horseshoe"/>
</dbReference>
<dbReference type="EMBL" id="MHIB01000034">
    <property type="protein sequence ID" value="OGY43538.1"/>
    <property type="molecule type" value="Genomic_DNA"/>
</dbReference>
<gene>
    <name evidence="9" type="ORF">A2729_00965</name>
</gene>
<dbReference type="SFLD" id="SFLDG01082">
    <property type="entry name" value="B12-binding_domain_containing"/>
    <property type="match status" value="1"/>
</dbReference>
<dbReference type="GO" id="GO:0005829">
    <property type="term" value="C:cytosol"/>
    <property type="evidence" value="ECO:0007669"/>
    <property type="project" value="TreeGrafter"/>
</dbReference>
<evidence type="ECO:0000256" key="2">
    <source>
        <dbReference type="ARBA" id="ARBA00022485"/>
    </source>
</evidence>
<evidence type="ECO:0000256" key="5">
    <source>
        <dbReference type="ARBA" id="ARBA00023004"/>
    </source>
</evidence>
<evidence type="ECO:0000256" key="3">
    <source>
        <dbReference type="ARBA" id="ARBA00022691"/>
    </source>
</evidence>
<dbReference type="GO" id="GO:0035599">
    <property type="term" value="F:aspartic acid methylthiotransferase activity"/>
    <property type="evidence" value="ECO:0007669"/>
    <property type="project" value="TreeGrafter"/>
</dbReference>
<dbReference type="PANTHER" id="PTHR43837">
    <property type="entry name" value="RIBOSOMAL PROTEIN S12 METHYLTHIOTRANSFERASE RIMO"/>
    <property type="match status" value="1"/>
</dbReference>
<dbReference type="Pfam" id="PF04055">
    <property type="entry name" value="Radical_SAM"/>
    <property type="match status" value="1"/>
</dbReference>
<evidence type="ECO:0000256" key="1">
    <source>
        <dbReference type="ARBA" id="ARBA00001966"/>
    </source>
</evidence>
<dbReference type="InterPro" id="IPR058240">
    <property type="entry name" value="rSAM_sf"/>
</dbReference>
<keyword evidence="6" id="KW-0411">Iron-sulfur</keyword>
<name>A0A1G1XU25_9BACT</name>
<keyword evidence="2" id="KW-0004">4Fe-4S</keyword>
<protein>
    <submittedName>
        <fullName evidence="9">Uncharacterized protein</fullName>
    </submittedName>
</protein>
<evidence type="ECO:0000259" key="7">
    <source>
        <dbReference type="PROSITE" id="PS51449"/>
    </source>
</evidence>
<dbReference type="PROSITE" id="PS01278">
    <property type="entry name" value="MTTASE_RADICAL"/>
    <property type="match status" value="1"/>
</dbReference>
<reference evidence="9 10" key="1">
    <citation type="journal article" date="2016" name="Nat. Commun.">
        <title>Thousands of microbial genomes shed light on interconnected biogeochemical processes in an aquifer system.</title>
        <authorList>
            <person name="Anantharaman K."/>
            <person name="Brown C.T."/>
            <person name="Hug L.A."/>
            <person name="Sharon I."/>
            <person name="Castelle C.J."/>
            <person name="Probst A.J."/>
            <person name="Thomas B.C."/>
            <person name="Singh A."/>
            <person name="Wilkins M.J."/>
            <person name="Karaoz U."/>
            <person name="Brodie E.L."/>
            <person name="Williams K.H."/>
            <person name="Hubbard S.S."/>
            <person name="Banfield J.F."/>
        </authorList>
    </citation>
    <scope>NUCLEOTIDE SEQUENCE [LARGE SCALE GENOMIC DNA]</scope>
</reference>
<dbReference type="InterPro" id="IPR006638">
    <property type="entry name" value="Elp3/MiaA/NifB-like_rSAM"/>
</dbReference>
<feature type="domain" description="MTTase N-terminal" evidence="7">
    <location>
        <begin position="8"/>
        <end position="127"/>
    </location>
</feature>
<evidence type="ECO:0000313" key="10">
    <source>
        <dbReference type="Proteomes" id="UP000178930"/>
    </source>
</evidence>